<dbReference type="InterPro" id="IPR003593">
    <property type="entry name" value="AAA+_ATPase"/>
</dbReference>
<dbReference type="PANTHER" id="PTHR43335">
    <property type="entry name" value="ABC TRANSPORTER, ATP-BINDING PROTEIN"/>
    <property type="match status" value="1"/>
</dbReference>
<dbReference type="Pfam" id="PF00005">
    <property type="entry name" value="ABC_tran"/>
    <property type="match status" value="1"/>
</dbReference>
<dbReference type="Gene3D" id="3.40.50.300">
    <property type="entry name" value="P-loop containing nucleotide triphosphate hydrolases"/>
    <property type="match status" value="1"/>
</dbReference>
<dbReference type="Proteomes" id="UP000292003">
    <property type="component" value="Unassembled WGS sequence"/>
</dbReference>
<dbReference type="InterPro" id="IPR017871">
    <property type="entry name" value="ABC_transporter-like_CS"/>
</dbReference>
<sequence length="312" mass="32817">MIKVRELTKRFGDVTAVDALSFDLRPGLVTGFLGPNGAGKSTTMRMMLGLDRPDAGSVTVDGRSYVDIPAPVQEIGAVLDAKAVHGGRTARAHLTWMAQAGGVPRRRVDEVLDQVGLTSVAGKRIGGFSLGMSQRLGIAGALLGDPGILLFDEPVNGLDPEGIRWIRGMMRDLAAQGRTVFVSSHLMNEMEETADHVLVIGRGRLIADTGIAELTARSSHAHIRVISPQADRLGDLLAGHGARVGTGGAGELLVTGVDASQVGELALAQRIAVHELTPVRASLEAAFMELTAQEAQYAAETARALAHEGSTR</sequence>
<gene>
    <name evidence="6" type="ORF">EWH70_32030</name>
</gene>
<dbReference type="SUPFAM" id="SSF52540">
    <property type="entry name" value="P-loop containing nucleoside triphosphate hydrolases"/>
    <property type="match status" value="1"/>
</dbReference>
<keyword evidence="3" id="KW-0547">Nucleotide-binding</keyword>
<evidence type="ECO:0000313" key="6">
    <source>
        <dbReference type="EMBL" id="RZQ59758.1"/>
    </source>
</evidence>
<dbReference type="InterPro" id="IPR027417">
    <property type="entry name" value="P-loop_NTPase"/>
</dbReference>
<keyword evidence="7" id="KW-1185">Reference proteome</keyword>
<keyword evidence="2" id="KW-0813">Transport</keyword>
<dbReference type="RefSeq" id="WP_130479323.1">
    <property type="nucleotide sequence ID" value="NZ_SFCC01000021.1"/>
</dbReference>
<evidence type="ECO:0000256" key="4">
    <source>
        <dbReference type="ARBA" id="ARBA00022840"/>
    </source>
</evidence>
<evidence type="ECO:0000256" key="3">
    <source>
        <dbReference type="ARBA" id="ARBA00022741"/>
    </source>
</evidence>
<keyword evidence="4 6" id="KW-0067">ATP-binding</keyword>
<proteinExistence type="inferred from homology"/>
<dbReference type="PANTHER" id="PTHR43335:SF4">
    <property type="entry name" value="ABC TRANSPORTER, ATP-BINDING PROTEIN"/>
    <property type="match status" value="1"/>
</dbReference>
<dbReference type="OrthoDB" id="9804819at2"/>
<reference evidence="6 7" key="1">
    <citation type="submission" date="2019-02" db="EMBL/GenBank/DDBJ databases">
        <title>Draft genome sequence of Amycolatopsis sp. 8-3EHSu isolated from roots of Suaeda maritima.</title>
        <authorList>
            <person name="Duangmal K."/>
            <person name="Chantavorakit T."/>
        </authorList>
    </citation>
    <scope>NUCLEOTIDE SEQUENCE [LARGE SCALE GENOMIC DNA]</scope>
    <source>
        <strain evidence="6 7">8-3EHSu</strain>
    </source>
</reference>
<protein>
    <submittedName>
        <fullName evidence="6">ATP-binding cassette domain-containing protein</fullName>
    </submittedName>
</protein>
<evidence type="ECO:0000256" key="2">
    <source>
        <dbReference type="ARBA" id="ARBA00022448"/>
    </source>
</evidence>
<dbReference type="PROSITE" id="PS00211">
    <property type="entry name" value="ABC_TRANSPORTER_1"/>
    <property type="match status" value="1"/>
</dbReference>
<dbReference type="PROSITE" id="PS50893">
    <property type="entry name" value="ABC_TRANSPORTER_2"/>
    <property type="match status" value="1"/>
</dbReference>
<feature type="domain" description="ABC transporter" evidence="5">
    <location>
        <begin position="2"/>
        <end position="227"/>
    </location>
</feature>
<dbReference type="GO" id="GO:0016887">
    <property type="term" value="F:ATP hydrolysis activity"/>
    <property type="evidence" value="ECO:0007669"/>
    <property type="project" value="InterPro"/>
</dbReference>
<comment type="caution">
    <text evidence="6">The sequence shown here is derived from an EMBL/GenBank/DDBJ whole genome shotgun (WGS) entry which is preliminary data.</text>
</comment>
<evidence type="ECO:0000259" key="5">
    <source>
        <dbReference type="PROSITE" id="PS50893"/>
    </source>
</evidence>
<dbReference type="EMBL" id="SFCC01000021">
    <property type="protein sequence ID" value="RZQ59758.1"/>
    <property type="molecule type" value="Genomic_DNA"/>
</dbReference>
<accession>A0A4Q7IZ96</accession>
<dbReference type="InterPro" id="IPR003439">
    <property type="entry name" value="ABC_transporter-like_ATP-bd"/>
</dbReference>
<dbReference type="AlphaFoldDB" id="A0A4Q7IZ96"/>
<dbReference type="SMART" id="SM00382">
    <property type="entry name" value="AAA"/>
    <property type="match status" value="1"/>
</dbReference>
<evidence type="ECO:0000313" key="7">
    <source>
        <dbReference type="Proteomes" id="UP000292003"/>
    </source>
</evidence>
<comment type="similarity">
    <text evidence="1">Belongs to the ABC transporter superfamily.</text>
</comment>
<organism evidence="6 7">
    <name type="scientific">Amycolatopsis suaedae</name>
    <dbReference type="NCBI Taxonomy" id="2510978"/>
    <lineage>
        <taxon>Bacteria</taxon>
        <taxon>Bacillati</taxon>
        <taxon>Actinomycetota</taxon>
        <taxon>Actinomycetes</taxon>
        <taxon>Pseudonocardiales</taxon>
        <taxon>Pseudonocardiaceae</taxon>
        <taxon>Amycolatopsis</taxon>
    </lineage>
</organism>
<name>A0A4Q7IZ96_9PSEU</name>
<dbReference type="GO" id="GO:0005524">
    <property type="term" value="F:ATP binding"/>
    <property type="evidence" value="ECO:0007669"/>
    <property type="project" value="UniProtKB-KW"/>
</dbReference>
<evidence type="ECO:0000256" key="1">
    <source>
        <dbReference type="ARBA" id="ARBA00005417"/>
    </source>
</evidence>